<proteinExistence type="predicted"/>
<comment type="caution">
    <text evidence="2">The sequence shown here is derived from an EMBL/GenBank/DDBJ whole genome shotgun (WGS) entry which is preliminary data.</text>
</comment>
<dbReference type="Gene3D" id="3.40.1570.10">
    <property type="entry name" value="HemS/ChuS/ChuX like domains"/>
    <property type="match status" value="1"/>
</dbReference>
<dbReference type="EMBL" id="JABZQQ010000009">
    <property type="protein sequence ID" value="MBF1264453.1"/>
    <property type="molecule type" value="Genomic_DNA"/>
</dbReference>
<sequence>MIIYIIKSLDIFLDDAKLAELWFVRRPGSNGIVHSIEAYDERRNLVLQLFGRPADAAAESEAWRALIAEVRQTYGL</sequence>
<dbReference type="Proteomes" id="UP000780345">
    <property type="component" value="Unassembled WGS sequence"/>
</dbReference>
<evidence type="ECO:0000313" key="2">
    <source>
        <dbReference type="EMBL" id="MBF1264453.1"/>
    </source>
</evidence>
<feature type="domain" description="Haemin-degrading HemS/ChuX" evidence="1">
    <location>
        <begin position="8"/>
        <end position="69"/>
    </location>
</feature>
<evidence type="ECO:0000259" key="1">
    <source>
        <dbReference type="Pfam" id="PF05171"/>
    </source>
</evidence>
<accession>A0A930DG30</accession>
<dbReference type="InterPro" id="IPR053733">
    <property type="entry name" value="Heme_Transport_Util_sf"/>
</dbReference>
<dbReference type="InterPro" id="IPR007845">
    <property type="entry name" value="HemS/ChuX_dom"/>
</dbReference>
<dbReference type="SUPFAM" id="SSF144064">
    <property type="entry name" value="Heme iron utilization protein-like"/>
    <property type="match status" value="1"/>
</dbReference>
<name>A0A930DG30_NEISI</name>
<dbReference type="Pfam" id="PF05171">
    <property type="entry name" value="HemS"/>
    <property type="match status" value="1"/>
</dbReference>
<protein>
    <submittedName>
        <fullName evidence="2">Hemin transporter</fullName>
    </submittedName>
</protein>
<organism evidence="2 3">
    <name type="scientific">Neisseria sicca</name>
    <dbReference type="NCBI Taxonomy" id="490"/>
    <lineage>
        <taxon>Bacteria</taxon>
        <taxon>Pseudomonadati</taxon>
        <taxon>Pseudomonadota</taxon>
        <taxon>Betaproteobacteria</taxon>
        <taxon>Neisseriales</taxon>
        <taxon>Neisseriaceae</taxon>
        <taxon>Neisseria</taxon>
    </lineage>
</organism>
<dbReference type="AlphaFoldDB" id="A0A930DG30"/>
<reference evidence="2" key="1">
    <citation type="submission" date="2020-04" db="EMBL/GenBank/DDBJ databases">
        <title>Deep metagenomics examines the oral microbiome during advanced dental caries in children, revealing novel taxa and co-occurrences with host molecules.</title>
        <authorList>
            <person name="Baker J.L."/>
            <person name="Morton J.T."/>
            <person name="Dinis M."/>
            <person name="Alvarez R."/>
            <person name="Tran N.C."/>
            <person name="Knight R."/>
            <person name="Edlund A."/>
        </authorList>
    </citation>
    <scope>NUCLEOTIDE SEQUENCE</scope>
    <source>
        <strain evidence="2">JCVI_32_bin.62</strain>
    </source>
</reference>
<evidence type="ECO:0000313" key="3">
    <source>
        <dbReference type="Proteomes" id="UP000780345"/>
    </source>
</evidence>
<dbReference type="GO" id="GO:0006826">
    <property type="term" value="P:iron ion transport"/>
    <property type="evidence" value="ECO:0007669"/>
    <property type="project" value="InterPro"/>
</dbReference>
<gene>
    <name evidence="2" type="ORF">HXM80_01940</name>
</gene>